<evidence type="ECO:0000313" key="2">
    <source>
        <dbReference type="EMBL" id="SVA10569.1"/>
    </source>
</evidence>
<gene>
    <name evidence="2" type="ORF">METZ01_LOCUS63423</name>
</gene>
<keyword evidence="1" id="KW-1133">Transmembrane helix</keyword>
<evidence type="ECO:0000256" key="1">
    <source>
        <dbReference type="SAM" id="Phobius"/>
    </source>
</evidence>
<keyword evidence="1" id="KW-0472">Membrane</keyword>
<sequence>MPDQSRESEKQILTVQKDIEHLKYVIDELEKGNDERLDDIKLIHGRLDKHLQADLDFHEIVRKKISYRFDILDERIRQLDRWKWATWGALIVIGALCGYYIPIPKIIS</sequence>
<name>A0A381T493_9ZZZZ</name>
<dbReference type="AlphaFoldDB" id="A0A381T493"/>
<reference evidence="2" key="1">
    <citation type="submission" date="2018-05" db="EMBL/GenBank/DDBJ databases">
        <authorList>
            <person name="Lanie J.A."/>
            <person name="Ng W.-L."/>
            <person name="Kazmierczak K.M."/>
            <person name="Andrzejewski T.M."/>
            <person name="Davidsen T.M."/>
            <person name="Wayne K.J."/>
            <person name="Tettelin H."/>
            <person name="Glass J.I."/>
            <person name="Rusch D."/>
            <person name="Podicherti R."/>
            <person name="Tsui H.-C.T."/>
            <person name="Winkler M.E."/>
        </authorList>
    </citation>
    <scope>NUCLEOTIDE SEQUENCE</scope>
</reference>
<organism evidence="2">
    <name type="scientific">marine metagenome</name>
    <dbReference type="NCBI Taxonomy" id="408172"/>
    <lineage>
        <taxon>unclassified sequences</taxon>
        <taxon>metagenomes</taxon>
        <taxon>ecological metagenomes</taxon>
    </lineage>
</organism>
<keyword evidence="1" id="KW-0812">Transmembrane</keyword>
<protein>
    <submittedName>
        <fullName evidence="2">Uncharacterized protein</fullName>
    </submittedName>
</protein>
<accession>A0A381T493</accession>
<proteinExistence type="predicted"/>
<dbReference type="EMBL" id="UINC01003947">
    <property type="protein sequence ID" value="SVA10569.1"/>
    <property type="molecule type" value="Genomic_DNA"/>
</dbReference>
<feature type="transmembrane region" description="Helical" evidence="1">
    <location>
        <begin position="84"/>
        <end position="103"/>
    </location>
</feature>